<feature type="transmembrane region" description="Helical" evidence="2">
    <location>
        <begin position="104"/>
        <end position="125"/>
    </location>
</feature>
<feature type="transmembrane region" description="Helical" evidence="2">
    <location>
        <begin position="170"/>
        <end position="192"/>
    </location>
</feature>
<dbReference type="PANTHER" id="PTHR23526:SF2">
    <property type="entry name" value="MAJOR FACILITATOR SUPERFAMILY (MFS) PROFILE DOMAIN-CONTAINING PROTEIN"/>
    <property type="match status" value="1"/>
</dbReference>
<comment type="subcellular location">
    <subcellularLocation>
        <location evidence="1">Cell membrane</location>
        <topology evidence="1">Multi-pass membrane protein</topology>
    </subcellularLocation>
</comment>
<dbReference type="Proteomes" id="UP000730618">
    <property type="component" value="Unassembled WGS sequence"/>
</dbReference>
<gene>
    <name evidence="3" type="ORF">PAECIP111802_05586</name>
</gene>
<dbReference type="Pfam" id="PF07690">
    <property type="entry name" value="MFS_1"/>
    <property type="match status" value="1"/>
</dbReference>
<protein>
    <recommendedName>
        <fullName evidence="5">MFS transporter</fullName>
    </recommendedName>
</protein>
<evidence type="ECO:0000256" key="1">
    <source>
        <dbReference type="ARBA" id="ARBA00004651"/>
    </source>
</evidence>
<organism evidence="3 4">
    <name type="scientific">Paenibacillus allorhizosphaerae</name>
    <dbReference type="NCBI Taxonomy" id="2849866"/>
    <lineage>
        <taxon>Bacteria</taxon>
        <taxon>Bacillati</taxon>
        <taxon>Bacillota</taxon>
        <taxon>Bacilli</taxon>
        <taxon>Bacillales</taxon>
        <taxon>Paenibacillaceae</taxon>
        <taxon>Paenibacillus</taxon>
    </lineage>
</organism>
<keyword evidence="2" id="KW-0472">Membrane</keyword>
<evidence type="ECO:0000256" key="2">
    <source>
        <dbReference type="SAM" id="Phobius"/>
    </source>
</evidence>
<evidence type="ECO:0000313" key="3">
    <source>
        <dbReference type="EMBL" id="CAG7653762.1"/>
    </source>
</evidence>
<feature type="transmembrane region" description="Helical" evidence="2">
    <location>
        <begin position="364"/>
        <end position="387"/>
    </location>
</feature>
<comment type="caution">
    <text evidence="3">The sequence shown here is derived from an EMBL/GenBank/DDBJ whole genome shotgun (WGS) entry which is preliminary data.</text>
</comment>
<feature type="transmembrane region" description="Helical" evidence="2">
    <location>
        <begin position="47"/>
        <end position="69"/>
    </location>
</feature>
<dbReference type="RefSeq" id="WP_218101793.1">
    <property type="nucleotide sequence ID" value="NZ_CAJVCE010000020.1"/>
</dbReference>
<feature type="transmembrane region" description="Helical" evidence="2">
    <location>
        <begin position="237"/>
        <end position="260"/>
    </location>
</feature>
<proteinExistence type="predicted"/>
<keyword evidence="2" id="KW-0812">Transmembrane</keyword>
<dbReference type="InterPro" id="IPR011701">
    <property type="entry name" value="MFS"/>
</dbReference>
<name>A0ABM8VQ64_9BACL</name>
<dbReference type="InterPro" id="IPR052528">
    <property type="entry name" value="Sugar_transport-like"/>
</dbReference>
<keyword evidence="4" id="KW-1185">Reference proteome</keyword>
<reference evidence="3 4" key="1">
    <citation type="submission" date="2021-06" db="EMBL/GenBank/DDBJ databases">
        <authorList>
            <person name="Criscuolo A."/>
        </authorList>
    </citation>
    <scope>NUCLEOTIDE SEQUENCE [LARGE SCALE GENOMIC DNA]</scope>
    <source>
        <strain evidence="4">CIP 111802</strain>
    </source>
</reference>
<evidence type="ECO:0008006" key="5">
    <source>
        <dbReference type="Google" id="ProtNLM"/>
    </source>
</evidence>
<feature type="transmembrane region" description="Helical" evidence="2">
    <location>
        <begin position="326"/>
        <end position="352"/>
    </location>
</feature>
<sequence>MEAKYKVLRDNIHHNLWNGIFWAIGFNLVTPFIGVLAARLNATNSEYALLSSVPALLTILVTLPAALILGRFRKQKRIIAGLIVLCRFFYFLLIFVPLLPVSKVMALIVLVGLYNATNTIISVAYQSMMGEIIPLGYRNKVFAQRNMWTGVCGMIVALVAGWGIDRLTYPLGYQLAFSVGFIAAMVETWYFMKLKIPSEDIEPDAPHASGTIGEPASSLPKNNFKSRIGRFKLNVQLPFYLFCGSAVIYLFAWQAAWPIFTKIKVDTLQATNMMISIDAIAGAVGSLIAFRPWAFMADRKGNGFTVFGSALSLALSPFLWIYAPNMIWICFYDFLGGFSTAGLTQAIFNRLLEIVPEQGRQRAIAIYTTLSQVSAVFAPIAGMAMYSSVSYTACMSVLGIGRVIGAVCFLIILFPAVAGWFQQMHRQKGLPR</sequence>
<feature type="transmembrane region" description="Helical" evidence="2">
    <location>
        <begin position="20"/>
        <end position="41"/>
    </location>
</feature>
<dbReference type="PANTHER" id="PTHR23526">
    <property type="entry name" value="INTEGRAL MEMBRANE TRANSPORT PROTEIN-RELATED"/>
    <property type="match status" value="1"/>
</dbReference>
<feature type="transmembrane region" description="Helical" evidence="2">
    <location>
        <begin position="78"/>
        <end position="98"/>
    </location>
</feature>
<keyword evidence="2" id="KW-1133">Transmembrane helix</keyword>
<feature type="transmembrane region" description="Helical" evidence="2">
    <location>
        <begin position="399"/>
        <end position="421"/>
    </location>
</feature>
<feature type="transmembrane region" description="Helical" evidence="2">
    <location>
        <begin position="272"/>
        <end position="290"/>
    </location>
</feature>
<evidence type="ECO:0000313" key="4">
    <source>
        <dbReference type="Proteomes" id="UP000730618"/>
    </source>
</evidence>
<accession>A0ABM8VQ64</accession>
<feature type="transmembrane region" description="Helical" evidence="2">
    <location>
        <begin position="146"/>
        <end position="164"/>
    </location>
</feature>
<feature type="transmembrane region" description="Helical" evidence="2">
    <location>
        <begin position="302"/>
        <end position="320"/>
    </location>
</feature>
<dbReference type="EMBL" id="CAJVCE010000020">
    <property type="protein sequence ID" value="CAG7653762.1"/>
    <property type="molecule type" value="Genomic_DNA"/>
</dbReference>